<gene>
    <name evidence="2" type="ORF">DAKH74_050000</name>
</gene>
<accession>A0AAV5S3R7</accession>
<evidence type="ECO:0008006" key="4">
    <source>
        <dbReference type="Google" id="ProtNLM"/>
    </source>
</evidence>
<dbReference type="Proteomes" id="UP001377567">
    <property type="component" value="Unassembled WGS sequence"/>
</dbReference>
<evidence type="ECO:0000256" key="1">
    <source>
        <dbReference type="SAM" id="MobiDB-lite"/>
    </source>
</evidence>
<evidence type="ECO:0000313" key="3">
    <source>
        <dbReference type="Proteomes" id="UP001377567"/>
    </source>
</evidence>
<dbReference type="EMBL" id="BTGD01000025">
    <property type="protein sequence ID" value="GMM58383.1"/>
    <property type="molecule type" value="Genomic_DNA"/>
</dbReference>
<dbReference type="AlphaFoldDB" id="A0AAV5S3R7"/>
<sequence>MPFQNIDNFSLSDNENLLNPTSLDLPMNYLNSYNLNNNNSLQQDIAANDLSLDLGTLNPMEDLGLVNPANLFPKLYSGLNDADYDDLATTQFSNPISNSSFSSSSASLSSLIEDDRHTSNASPLSEENETLVDGNDKIGAAEQINKGEVKASSVFNGLNSQAKITIEFPQKYEDGSLNDFLTPVSSITMSYDDLLFQSNTIFSTGFPPVTESPIAAAKTAPAKVSKKKTKKTTHSHTISSIANNLKKVSDSRLSAQGLAQVLHLKSPEEALEREKYILDIFERELHYPLGYKTWIRDTKKQERIDLIDQLYQKVKVKYPDYNHEILETIIRRATYYMMQSRLRRERRAKTKGKDLDI</sequence>
<comment type="caution">
    <text evidence="2">The sequence shown here is derived from an EMBL/GenBank/DDBJ whole genome shotgun (WGS) entry which is preliminary data.</text>
</comment>
<reference evidence="2 3" key="1">
    <citation type="journal article" date="2023" name="Elife">
        <title>Identification of key yeast species and microbe-microbe interactions impacting larval growth of Drosophila in the wild.</title>
        <authorList>
            <person name="Mure A."/>
            <person name="Sugiura Y."/>
            <person name="Maeda R."/>
            <person name="Honda K."/>
            <person name="Sakurai N."/>
            <person name="Takahashi Y."/>
            <person name="Watada M."/>
            <person name="Katoh T."/>
            <person name="Gotoh A."/>
            <person name="Gotoh Y."/>
            <person name="Taniguchi I."/>
            <person name="Nakamura K."/>
            <person name="Hayashi T."/>
            <person name="Katayama T."/>
            <person name="Uemura T."/>
            <person name="Hattori Y."/>
        </authorList>
    </citation>
    <scope>NUCLEOTIDE SEQUENCE [LARGE SCALE GENOMIC DNA]</scope>
    <source>
        <strain evidence="2 3">KH-74</strain>
    </source>
</reference>
<organism evidence="2 3">
    <name type="scientific">Maudiozyma humilis</name>
    <name type="common">Sour dough yeast</name>
    <name type="synonym">Kazachstania humilis</name>
    <dbReference type="NCBI Taxonomy" id="51915"/>
    <lineage>
        <taxon>Eukaryota</taxon>
        <taxon>Fungi</taxon>
        <taxon>Dikarya</taxon>
        <taxon>Ascomycota</taxon>
        <taxon>Saccharomycotina</taxon>
        <taxon>Saccharomycetes</taxon>
        <taxon>Saccharomycetales</taxon>
        <taxon>Saccharomycetaceae</taxon>
        <taxon>Maudiozyma</taxon>
    </lineage>
</organism>
<name>A0AAV5S3R7_MAUHU</name>
<evidence type="ECO:0000313" key="2">
    <source>
        <dbReference type="EMBL" id="GMM58383.1"/>
    </source>
</evidence>
<proteinExistence type="predicted"/>
<keyword evidence="3" id="KW-1185">Reference proteome</keyword>
<feature type="region of interest" description="Disordered" evidence="1">
    <location>
        <begin position="112"/>
        <end position="134"/>
    </location>
</feature>
<protein>
    <recommendedName>
        <fullName evidence="4">YBL029Wp-like protein</fullName>
    </recommendedName>
</protein>